<keyword evidence="3" id="KW-1185">Reference proteome</keyword>
<evidence type="ECO:0000313" key="2">
    <source>
        <dbReference type="EMBL" id="GAA0412267.1"/>
    </source>
</evidence>
<evidence type="ECO:0000256" key="1">
    <source>
        <dbReference type="SAM" id="Phobius"/>
    </source>
</evidence>
<dbReference type="EMBL" id="BAAABX010000042">
    <property type="protein sequence ID" value="GAA0412267.1"/>
    <property type="molecule type" value="Genomic_DNA"/>
</dbReference>
<comment type="caution">
    <text evidence="2">The sequence shown here is derived from an EMBL/GenBank/DDBJ whole genome shotgun (WGS) entry which is preliminary data.</text>
</comment>
<sequence>MVLADWFGSSRVRVTMPVSSWVQVMVLVVVTLLVSVAAVRVVWGGVLCPGPALSPFLPGLRPGPVTRLRRVYRGLRPPDP</sequence>
<feature type="transmembrane region" description="Helical" evidence="1">
    <location>
        <begin position="20"/>
        <end position="43"/>
    </location>
</feature>
<reference evidence="2 3" key="1">
    <citation type="journal article" date="2019" name="Int. J. Syst. Evol. Microbiol.">
        <title>The Global Catalogue of Microorganisms (GCM) 10K type strain sequencing project: providing services to taxonomists for standard genome sequencing and annotation.</title>
        <authorList>
            <consortium name="The Broad Institute Genomics Platform"/>
            <consortium name="The Broad Institute Genome Sequencing Center for Infectious Disease"/>
            <person name="Wu L."/>
            <person name="Ma J."/>
        </authorList>
    </citation>
    <scope>NUCLEOTIDE SEQUENCE [LARGE SCALE GENOMIC DNA]</scope>
    <source>
        <strain evidence="2 3">JCM 4788</strain>
    </source>
</reference>
<protein>
    <submittedName>
        <fullName evidence="2">Uncharacterized protein</fullName>
    </submittedName>
</protein>
<gene>
    <name evidence="2" type="ORF">GCM10010357_36750</name>
</gene>
<proteinExistence type="predicted"/>
<keyword evidence="1" id="KW-0812">Transmembrane</keyword>
<keyword evidence="1" id="KW-1133">Transmembrane helix</keyword>
<evidence type="ECO:0000313" key="3">
    <source>
        <dbReference type="Proteomes" id="UP001500879"/>
    </source>
</evidence>
<keyword evidence="1" id="KW-0472">Membrane</keyword>
<organism evidence="2 3">
    <name type="scientific">Streptomyces luteireticuli</name>
    <dbReference type="NCBI Taxonomy" id="173858"/>
    <lineage>
        <taxon>Bacteria</taxon>
        <taxon>Bacillati</taxon>
        <taxon>Actinomycetota</taxon>
        <taxon>Actinomycetes</taxon>
        <taxon>Kitasatosporales</taxon>
        <taxon>Streptomycetaceae</taxon>
        <taxon>Streptomyces</taxon>
    </lineage>
</organism>
<accession>A0ABN0YV65</accession>
<name>A0ABN0YV65_9ACTN</name>
<dbReference type="Proteomes" id="UP001500879">
    <property type="component" value="Unassembled WGS sequence"/>
</dbReference>